<name>A0ABX0A513_9BACI</name>
<sequence>MNGEYVLSIAKDKVLAADNTKNEYLPAYNSGVIKVNDQDRPTIASVQKVHASQYKVKFSEPVKSLTGANFSAKYVADGTTLSVGTTDAENIVLDTTDLQLKGELLVNLNTAVKSNKEIELKLVGAVDWNNNLLSPNPASIALTKGESDGKAPEVTDITVINPQKLEIKFSEEVVKFGTAAVDVSGNTVTKVEQDKNDKTKFIIELISPLLVGYVNVSIDADAIIDLYGEGIKAFSKAIQVKEDTEAPELTSAVIQKDGRDGYEYLVVKFNKDVNLDKFSNLYNNVLDGKEFKDYVTRDVKVKAKTVGKGFEAVDPDVKNEYRIKLDDLEVSYDGGTNYSALVKDAKYTLNLPAAAVENLTGKDNDAKDGAISFTRGSDSVVSGQEVVKVQTNLGATDGSAAHALGNNKVVVVFKEEVNEADATNTANYSIDGAVVKNAELAADKKTVTLTLEDNKTEYRGARYITISNVRTSGNVAMKESFRKVIELNENIAPTVKGVAVTSNVENTGDSTKYDVTVKLTFSENVWNDTSSDFGVFLNGTEAAGVTASVEAVASASAKQELTVTFTVSKSDFDDKKVELRAKSTIDVQDVKGNKLADNTVVTVK</sequence>
<evidence type="ECO:0000256" key="1">
    <source>
        <dbReference type="ARBA" id="ARBA00022729"/>
    </source>
</evidence>
<proteinExistence type="predicted"/>
<keyword evidence="3" id="KW-1185">Reference proteome</keyword>
<dbReference type="EMBL" id="JAACYS010000027">
    <property type="protein sequence ID" value="NCU17601.1"/>
    <property type="molecule type" value="Genomic_DNA"/>
</dbReference>
<dbReference type="Gene3D" id="2.60.40.1220">
    <property type="match status" value="3"/>
</dbReference>
<keyword evidence="1" id="KW-0732">Signal</keyword>
<protein>
    <recommendedName>
        <fullName evidence="4">SbsA Ig-like domain-containing protein</fullName>
    </recommendedName>
</protein>
<evidence type="ECO:0000313" key="3">
    <source>
        <dbReference type="Proteomes" id="UP000743899"/>
    </source>
</evidence>
<evidence type="ECO:0000313" key="2">
    <source>
        <dbReference type="EMBL" id="NCU17601.1"/>
    </source>
</evidence>
<evidence type="ECO:0008006" key="4">
    <source>
        <dbReference type="Google" id="ProtNLM"/>
    </source>
</evidence>
<comment type="caution">
    <text evidence="2">The sequence shown here is derived from an EMBL/GenBank/DDBJ whole genome shotgun (WGS) entry which is preliminary data.</text>
</comment>
<accession>A0ABX0A513</accession>
<organism evidence="2 3">
    <name type="scientific">Pallidibacillus pasinlerensis</name>
    <dbReference type="NCBI Taxonomy" id="2703818"/>
    <lineage>
        <taxon>Bacteria</taxon>
        <taxon>Bacillati</taxon>
        <taxon>Bacillota</taxon>
        <taxon>Bacilli</taxon>
        <taxon>Bacillales</taxon>
        <taxon>Bacillaceae</taxon>
        <taxon>Pallidibacillus</taxon>
    </lineage>
</organism>
<reference evidence="2 3" key="1">
    <citation type="submission" date="2020-01" db="EMBL/GenBank/DDBJ databases">
        <title>A novel Bacillus sp. from Pasinler.</title>
        <authorList>
            <person name="Adiguzel A."/>
            <person name="Ay H."/>
            <person name="Baltaci M.O."/>
        </authorList>
    </citation>
    <scope>NUCLEOTIDE SEQUENCE [LARGE SCALE GENOMIC DNA]</scope>
    <source>
        <strain evidence="2 3">P1</strain>
    </source>
</reference>
<dbReference type="InterPro" id="IPR014755">
    <property type="entry name" value="Cu-Rt/internalin_Ig-like"/>
</dbReference>
<dbReference type="RefSeq" id="WP_161920434.1">
    <property type="nucleotide sequence ID" value="NZ_JAACYS010000027.1"/>
</dbReference>
<gene>
    <name evidence="2" type="ORF">GW534_07495</name>
</gene>
<dbReference type="Proteomes" id="UP000743899">
    <property type="component" value="Unassembled WGS sequence"/>
</dbReference>